<dbReference type="InterPro" id="IPR036770">
    <property type="entry name" value="Ankyrin_rpt-contain_sf"/>
</dbReference>
<dbReference type="EMBL" id="KN776306">
    <property type="protein sequence ID" value="KIH44678.1"/>
    <property type="molecule type" value="Genomic_DNA"/>
</dbReference>
<dbReference type="AlphaFoldDB" id="A0A0C2BLL2"/>
<dbReference type="OrthoDB" id="496981at2759"/>
<name>A0A0C2BLL2_9BILA</name>
<dbReference type="SUPFAM" id="SSF48403">
    <property type="entry name" value="Ankyrin repeat"/>
    <property type="match status" value="1"/>
</dbReference>
<evidence type="ECO:0008006" key="3">
    <source>
        <dbReference type="Google" id="ProtNLM"/>
    </source>
</evidence>
<protein>
    <recommendedName>
        <fullName evidence="3">Ankyrin repeat protein</fullName>
    </recommendedName>
</protein>
<evidence type="ECO:0000313" key="2">
    <source>
        <dbReference type="Proteomes" id="UP000054047"/>
    </source>
</evidence>
<accession>A0A0C2BLL2</accession>
<reference evidence="1 2" key="1">
    <citation type="submission" date="2013-12" db="EMBL/GenBank/DDBJ databases">
        <title>Draft genome of the parsitic nematode Ancylostoma duodenale.</title>
        <authorList>
            <person name="Mitreva M."/>
        </authorList>
    </citation>
    <scope>NUCLEOTIDE SEQUENCE [LARGE SCALE GENOMIC DNA]</scope>
    <source>
        <strain evidence="1 2">Zhejiang</strain>
    </source>
</reference>
<organism evidence="1 2">
    <name type="scientific">Ancylostoma duodenale</name>
    <dbReference type="NCBI Taxonomy" id="51022"/>
    <lineage>
        <taxon>Eukaryota</taxon>
        <taxon>Metazoa</taxon>
        <taxon>Ecdysozoa</taxon>
        <taxon>Nematoda</taxon>
        <taxon>Chromadorea</taxon>
        <taxon>Rhabditida</taxon>
        <taxon>Rhabditina</taxon>
        <taxon>Rhabditomorpha</taxon>
        <taxon>Strongyloidea</taxon>
        <taxon>Ancylostomatidae</taxon>
        <taxon>Ancylostomatinae</taxon>
        <taxon>Ancylostoma</taxon>
    </lineage>
</organism>
<keyword evidence="2" id="KW-1185">Reference proteome</keyword>
<evidence type="ECO:0000313" key="1">
    <source>
        <dbReference type="EMBL" id="KIH44678.1"/>
    </source>
</evidence>
<proteinExistence type="predicted"/>
<dbReference type="Proteomes" id="UP000054047">
    <property type="component" value="Unassembled WGS sequence"/>
</dbReference>
<feature type="non-terminal residue" evidence="1">
    <location>
        <position position="1"/>
    </location>
</feature>
<dbReference type="Gene3D" id="1.25.40.20">
    <property type="entry name" value="Ankyrin repeat-containing domain"/>
    <property type="match status" value="1"/>
</dbReference>
<dbReference type="InterPro" id="IPR002110">
    <property type="entry name" value="Ankyrin_rpt"/>
</dbReference>
<sequence length="76" mass="8342">ELSLGLLAASSRGQVDVCSAILQHRPQMATTVCSGQWNALRSAACNNHLEVLDLLLSHGQFGSHQQVFNQTLERFH</sequence>
<gene>
    <name evidence="1" type="ORF">ANCDUO_25296</name>
</gene>
<dbReference type="Pfam" id="PF12796">
    <property type="entry name" value="Ank_2"/>
    <property type="match status" value="1"/>
</dbReference>